<dbReference type="PANTHER" id="PTHR39323">
    <property type="entry name" value="BLR1149 PROTEIN"/>
    <property type="match status" value="1"/>
</dbReference>
<dbReference type="InterPro" id="IPR004843">
    <property type="entry name" value="Calcineurin-like_PHP"/>
</dbReference>
<keyword evidence="2" id="KW-0378">Hydrolase</keyword>
<feature type="domain" description="Calcineurin-like phosphoesterase" evidence="1">
    <location>
        <begin position="80"/>
        <end position="174"/>
    </location>
</feature>
<keyword evidence="3" id="KW-1185">Reference proteome</keyword>
<dbReference type="GO" id="GO:0016874">
    <property type="term" value="F:ligase activity"/>
    <property type="evidence" value="ECO:0007669"/>
    <property type="project" value="UniProtKB-KW"/>
</dbReference>
<dbReference type="Gene3D" id="3.60.21.10">
    <property type="match status" value="1"/>
</dbReference>
<dbReference type="NCBIfam" id="TIGR04123">
    <property type="entry name" value="P_estr_lig_assc"/>
    <property type="match status" value="1"/>
</dbReference>
<reference evidence="3" key="1">
    <citation type="journal article" date="2019" name="Int. J. Syst. Evol. Microbiol.">
        <title>The Global Catalogue of Microorganisms (GCM) 10K type strain sequencing project: providing services to taxonomists for standard genome sequencing and annotation.</title>
        <authorList>
            <consortium name="The Broad Institute Genomics Platform"/>
            <consortium name="The Broad Institute Genome Sequencing Center for Infectious Disease"/>
            <person name="Wu L."/>
            <person name="Ma J."/>
        </authorList>
    </citation>
    <scope>NUCLEOTIDE SEQUENCE [LARGE SCALE GENOMIC DNA]</scope>
    <source>
        <strain evidence="3">CCUG 60023</strain>
    </source>
</reference>
<sequence length="276" mass="30575">MNDSTLPYRQPPMGRGARTVKASQNVDDDTLMAQLQLALDESAALQSTRDTSGCCPHQINGHWLLTDAEGIAFWEAADTLIVADLHLEKGSSFARRGQLIPPYDTKTTLRRFDKMIEKWNPKRVIALGDSFHDTDASARLSPANQATISGFMKGRDWLWITGNHDPEPPVGLGGDVADELREAGLIFRHEPQVEDALGELAGHLHPKARLMRRGRNVRRSCFAASETRMILPSFGAYTGGLDVRHEAYAGLFEGRNFHALMRGNGQVYRIAGSELR</sequence>
<dbReference type="PANTHER" id="PTHR39323:SF1">
    <property type="entry name" value="BLR1149 PROTEIN"/>
    <property type="match status" value="1"/>
</dbReference>
<dbReference type="EC" id="3.1.-.-" evidence="2"/>
<dbReference type="Proteomes" id="UP001597101">
    <property type="component" value="Unassembled WGS sequence"/>
</dbReference>
<dbReference type="RefSeq" id="WP_377212836.1">
    <property type="nucleotide sequence ID" value="NZ_JBHTJV010000009.1"/>
</dbReference>
<accession>A0ABW3FEV3</accession>
<dbReference type="GO" id="GO:0016787">
    <property type="term" value="F:hydrolase activity"/>
    <property type="evidence" value="ECO:0007669"/>
    <property type="project" value="UniProtKB-KW"/>
</dbReference>
<dbReference type="GO" id="GO:0004519">
    <property type="term" value="F:endonuclease activity"/>
    <property type="evidence" value="ECO:0007669"/>
    <property type="project" value="UniProtKB-KW"/>
</dbReference>
<dbReference type="InterPro" id="IPR026336">
    <property type="entry name" value="PdeM-like"/>
</dbReference>
<keyword evidence="2" id="KW-0540">Nuclease</keyword>
<comment type="caution">
    <text evidence="2">The sequence shown here is derived from an EMBL/GenBank/DDBJ whole genome shotgun (WGS) entry which is preliminary data.</text>
</comment>
<gene>
    <name evidence="2" type="primary">pdeM</name>
    <name evidence="2" type="ORF">ACFQ14_11305</name>
</gene>
<protein>
    <submittedName>
        <fullName evidence="2">Ligase-associated DNA damage response endonuclease PdeM</fullName>
        <ecNumber evidence="2">3.1.-.-</ecNumber>
    </submittedName>
</protein>
<organism evidence="2 3">
    <name type="scientific">Pseudahrensia aquimaris</name>
    <dbReference type="NCBI Taxonomy" id="744461"/>
    <lineage>
        <taxon>Bacteria</taxon>
        <taxon>Pseudomonadati</taxon>
        <taxon>Pseudomonadota</taxon>
        <taxon>Alphaproteobacteria</taxon>
        <taxon>Hyphomicrobiales</taxon>
        <taxon>Ahrensiaceae</taxon>
        <taxon>Pseudahrensia</taxon>
    </lineage>
</organism>
<dbReference type="SUPFAM" id="SSF56300">
    <property type="entry name" value="Metallo-dependent phosphatases"/>
    <property type="match status" value="1"/>
</dbReference>
<evidence type="ECO:0000259" key="1">
    <source>
        <dbReference type="Pfam" id="PF00149"/>
    </source>
</evidence>
<dbReference type="EMBL" id="JBHTJV010000009">
    <property type="protein sequence ID" value="MFD0916996.1"/>
    <property type="molecule type" value="Genomic_DNA"/>
</dbReference>
<keyword evidence="2" id="KW-0255">Endonuclease</keyword>
<proteinExistence type="predicted"/>
<keyword evidence="2" id="KW-0436">Ligase</keyword>
<dbReference type="InterPro" id="IPR029052">
    <property type="entry name" value="Metallo-depent_PP-like"/>
</dbReference>
<evidence type="ECO:0000313" key="3">
    <source>
        <dbReference type="Proteomes" id="UP001597101"/>
    </source>
</evidence>
<name>A0ABW3FEV3_9HYPH</name>
<evidence type="ECO:0000313" key="2">
    <source>
        <dbReference type="EMBL" id="MFD0916996.1"/>
    </source>
</evidence>
<dbReference type="Pfam" id="PF00149">
    <property type="entry name" value="Metallophos"/>
    <property type="match status" value="1"/>
</dbReference>